<evidence type="ECO:0000313" key="1">
    <source>
        <dbReference type="EMBL" id="JAD52116.1"/>
    </source>
</evidence>
<sequence>MIWVQMGLLGQTVSILLG</sequence>
<reference evidence="1" key="1">
    <citation type="submission" date="2014-09" db="EMBL/GenBank/DDBJ databases">
        <authorList>
            <person name="Magalhaes I.L.F."/>
            <person name="Oliveira U."/>
            <person name="Santos F.R."/>
            <person name="Vidigal T.H.D.A."/>
            <person name="Brescovit A.D."/>
            <person name="Santos A.J."/>
        </authorList>
    </citation>
    <scope>NUCLEOTIDE SEQUENCE</scope>
    <source>
        <tissue evidence="1">Shoot tissue taken approximately 20 cm above the soil surface</tissue>
    </source>
</reference>
<accession>A0A0A9ALY8</accession>
<protein>
    <submittedName>
        <fullName evidence="1">Uncharacterized protein</fullName>
    </submittedName>
</protein>
<dbReference type="EMBL" id="GBRH01245779">
    <property type="protein sequence ID" value="JAD52116.1"/>
    <property type="molecule type" value="Transcribed_RNA"/>
</dbReference>
<proteinExistence type="predicted"/>
<dbReference type="AlphaFoldDB" id="A0A0A9ALY8"/>
<organism evidence="1">
    <name type="scientific">Arundo donax</name>
    <name type="common">Giant reed</name>
    <name type="synonym">Donax arundinaceus</name>
    <dbReference type="NCBI Taxonomy" id="35708"/>
    <lineage>
        <taxon>Eukaryota</taxon>
        <taxon>Viridiplantae</taxon>
        <taxon>Streptophyta</taxon>
        <taxon>Embryophyta</taxon>
        <taxon>Tracheophyta</taxon>
        <taxon>Spermatophyta</taxon>
        <taxon>Magnoliopsida</taxon>
        <taxon>Liliopsida</taxon>
        <taxon>Poales</taxon>
        <taxon>Poaceae</taxon>
        <taxon>PACMAD clade</taxon>
        <taxon>Arundinoideae</taxon>
        <taxon>Arundineae</taxon>
        <taxon>Arundo</taxon>
    </lineage>
</organism>
<reference evidence="1" key="2">
    <citation type="journal article" date="2015" name="Data Brief">
        <title>Shoot transcriptome of the giant reed, Arundo donax.</title>
        <authorList>
            <person name="Barrero R.A."/>
            <person name="Guerrero F.D."/>
            <person name="Moolhuijzen P."/>
            <person name="Goolsby J.A."/>
            <person name="Tidwell J."/>
            <person name="Bellgard S.E."/>
            <person name="Bellgard M.I."/>
        </authorList>
    </citation>
    <scope>NUCLEOTIDE SEQUENCE</scope>
    <source>
        <tissue evidence="1">Shoot tissue taken approximately 20 cm above the soil surface</tissue>
    </source>
</reference>
<name>A0A0A9ALY8_ARUDO</name>